<dbReference type="InterPro" id="IPR005252">
    <property type="entry name" value="CoaBC"/>
</dbReference>
<dbReference type="GO" id="GO:0004633">
    <property type="term" value="F:phosphopantothenoylcysteine decarboxylase activity"/>
    <property type="evidence" value="ECO:0007669"/>
    <property type="project" value="UniProtKB-UniRule"/>
</dbReference>
<protein>
    <recommendedName>
        <fullName evidence="3">Coenzyme A biosynthesis bifunctional protein CoaBC</fullName>
    </recommendedName>
    <alternativeName>
        <fullName evidence="3">DNA/pantothenate metabolism flavoprotein</fullName>
    </alternativeName>
    <alternativeName>
        <fullName evidence="3">Phosphopantothenoylcysteine synthetase/decarboxylase</fullName>
        <shortName evidence="3">PPCS-PPCDC</shortName>
    </alternativeName>
    <domain>
        <recommendedName>
            <fullName evidence="3">Phosphopantothenoylcysteine decarboxylase</fullName>
            <shortName evidence="3">PPC decarboxylase</shortName>
            <shortName evidence="3">PPC-DC</shortName>
            <ecNumber evidence="3">4.1.1.36</ecNumber>
        </recommendedName>
        <alternativeName>
            <fullName evidence="3">CoaC</fullName>
        </alternativeName>
    </domain>
    <domain>
        <recommendedName>
            <fullName evidence="3">Phosphopantothenate--cysteine ligase</fullName>
            <ecNumber evidence="3">6.3.2.5</ecNumber>
        </recommendedName>
        <alternativeName>
            <fullName evidence="3">CoaB</fullName>
        </alternativeName>
        <alternativeName>
            <fullName evidence="3">Phosphopantothenoylcysteine synthetase</fullName>
            <shortName evidence="3">PPC synthetase</shortName>
            <shortName evidence="3">PPC-S</shortName>
        </alternativeName>
    </domain>
</protein>
<dbReference type="GO" id="GO:0046872">
    <property type="term" value="F:metal ion binding"/>
    <property type="evidence" value="ECO:0007669"/>
    <property type="project" value="UniProtKB-KW"/>
</dbReference>
<dbReference type="Pfam" id="PF04127">
    <property type="entry name" value="DFP"/>
    <property type="match status" value="1"/>
</dbReference>
<keyword evidence="8" id="KW-1185">Reference proteome</keyword>
<dbReference type="Proteomes" id="UP000192418">
    <property type="component" value="Unassembled WGS sequence"/>
</dbReference>
<comment type="caution">
    <text evidence="3">Lacks conserved residue(s) required for the propagation of feature annotation.</text>
</comment>
<feature type="region of interest" description="Phosphopantothenoylcysteine decarboxylase" evidence="3">
    <location>
        <begin position="1"/>
        <end position="189"/>
    </location>
</feature>
<comment type="similarity">
    <text evidence="3 4">In the N-terminal section; belongs to the HFCD (homo-oligomeric flavin containing Cys decarboxylase) superfamily.</text>
</comment>
<dbReference type="Pfam" id="PF02441">
    <property type="entry name" value="Flavoprotein"/>
    <property type="match status" value="1"/>
</dbReference>
<evidence type="ECO:0000256" key="4">
    <source>
        <dbReference type="RuleBase" id="RU364078"/>
    </source>
</evidence>
<feature type="binding site" evidence="3">
    <location>
        <position position="325"/>
    </location>
    <ligand>
        <name>CTP</name>
        <dbReference type="ChEBI" id="CHEBI:37563"/>
    </ligand>
</feature>
<dbReference type="GO" id="GO:0010181">
    <property type="term" value="F:FMN binding"/>
    <property type="evidence" value="ECO:0007669"/>
    <property type="project" value="UniProtKB-UniRule"/>
</dbReference>
<dbReference type="UniPathway" id="UPA00241">
    <property type="reaction ID" value="UER00353"/>
</dbReference>
<dbReference type="Gene3D" id="3.40.50.1950">
    <property type="entry name" value="Flavin prenyltransferase-like"/>
    <property type="match status" value="1"/>
</dbReference>
<dbReference type="GO" id="GO:0015937">
    <property type="term" value="P:coenzyme A biosynthetic process"/>
    <property type="evidence" value="ECO:0007669"/>
    <property type="project" value="UniProtKB-UniRule"/>
</dbReference>
<dbReference type="OrthoDB" id="9802554at2"/>
<dbReference type="InterPro" id="IPR007085">
    <property type="entry name" value="DNA/pantothenate-metab_flavo_C"/>
</dbReference>
<dbReference type="GO" id="GO:0004632">
    <property type="term" value="F:phosphopantothenate--cysteine ligase activity"/>
    <property type="evidence" value="ECO:0007669"/>
    <property type="project" value="UniProtKB-UniRule"/>
</dbReference>
<comment type="function">
    <text evidence="3">Catalyzes two sequential steps in the biosynthesis of coenzyme A. In the first step cysteine is conjugated to 4'-phosphopantothenate to form 4-phosphopantothenoylcysteine. In the second step the latter compound is decarboxylated to form 4'-phosphopantotheine.</text>
</comment>
<feature type="active site" description="Proton donor" evidence="3">
    <location>
        <position position="158"/>
    </location>
</feature>
<dbReference type="PANTHER" id="PTHR14359">
    <property type="entry name" value="HOMO-OLIGOMERIC FLAVIN CONTAINING CYS DECARBOXYLASE FAMILY"/>
    <property type="match status" value="1"/>
</dbReference>
<accession>A0A1W1ZGH8</accession>
<comment type="pathway">
    <text evidence="3 4">Cofactor biosynthesis; coenzyme A biosynthesis; CoA from (R)-pantothenate: step 2/5.</text>
</comment>
<feature type="binding site" evidence="3">
    <location>
        <begin position="307"/>
        <end position="310"/>
    </location>
    <ligand>
        <name>CTP</name>
        <dbReference type="ChEBI" id="CHEBI:37563"/>
    </ligand>
</feature>
<feature type="binding site" evidence="3">
    <location>
        <position position="339"/>
    </location>
    <ligand>
        <name>CTP</name>
        <dbReference type="ChEBI" id="CHEBI:37563"/>
    </ligand>
</feature>
<dbReference type="PANTHER" id="PTHR14359:SF6">
    <property type="entry name" value="PHOSPHOPANTOTHENOYLCYSTEINE DECARBOXYLASE"/>
    <property type="match status" value="1"/>
</dbReference>
<dbReference type="EMBL" id="FWXY01000002">
    <property type="protein sequence ID" value="SMC47456.1"/>
    <property type="molecule type" value="Genomic_DNA"/>
</dbReference>
<gene>
    <name evidence="3" type="primary">coaBC</name>
    <name evidence="7" type="ORF">SAMN02746065_102277</name>
</gene>
<comment type="catalytic activity">
    <reaction evidence="3 4">
        <text>N-[(R)-4-phosphopantothenoyl]-L-cysteine + H(+) = (R)-4'-phosphopantetheine + CO2</text>
        <dbReference type="Rhea" id="RHEA:16793"/>
        <dbReference type="ChEBI" id="CHEBI:15378"/>
        <dbReference type="ChEBI" id="CHEBI:16526"/>
        <dbReference type="ChEBI" id="CHEBI:59458"/>
        <dbReference type="ChEBI" id="CHEBI:61723"/>
        <dbReference type="EC" id="4.1.1.36"/>
    </reaction>
</comment>
<evidence type="ECO:0000256" key="1">
    <source>
        <dbReference type="ARBA" id="ARBA00022793"/>
    </source>
</evidence>
<feature type="domain" description="DNA/pantothenate metabolism flavoprotein C-terminal" evidence="6">
    <location>
        <begin position="186"/>
        <end position="395"/>
    </location>
</feature>
<keyword evidence="3" id="KW-0479">Metal-binding</keyword>
<comment type="cofactor">
    <cofactor evidence="3">
        <name>Mg(2+)</name>
        <dbReference type="ChEBI" id="CHEBI:18420"/>
    </cofactor>
</comment>
<feature type="binding site" evidence="3">
    <location>
        <position position="278"/>
    </location>
    <ligand>
        <name>CTP</name>
        <dbReference type="ChEBI" id="CHEBI:37563"/>
    </ligand>
</feature>
<dbReference type="EC" id="6.3.2.5" evidence="3"/>
<dbReference type="InterPro" id="IPR036551">
    <property type="entry name" value="Flavin_trans-like"/>
</dbReference>
<keyword evidence="3 4" id="KW-0288">FMN</keyword>
<evidence type="ECO:0000256" key="3">
    <source>
        <dbReference type="HAMAP-Rule" id="MF_02225"/>
    </source>
</evidence>
<dbReference type="NCBIfam" id="TIGR00521">
    <property type="entry name" value="coaBC_dfp"/>
    <property type="match status" value="1"/>
</dbReference>
<feature type="binding site" evidence="3">
    <location>
        <position position="343"/>
    </location>
    <ligand>
        <name>CTP</name>
        <dbReference type="ChEBI" id="CHEBI:37563"/>
    </ligand>
</feature>
<keyword evidence="2 3" id="KW-0456">Lyase</keyword>
<evidence type="ECO:0000259" key="6">
    <source>
        <dbReference type="Pfam" id="PF04127"/>
    </source>
</evidence>
<comment type="catalytic activity">
    <reaction evidence="3 4">
        <text>(R)-4'-phosphopantothenate + L-cysteine + CTP = N-[(R)-4-phosphopantothenoyl]-L-cysteine + CMP + diphosphate + H(+)</text>
        <dbReference type="Rhea" id="RHEA:19397"/>
        <dbReference type="ChEBI" id="CHEBI:10986"/>
        <dbReference type="ChEBI" id="CHEBI:15378"/>
        <dbReference type="ChEBI" id="CHEBI:33019"/>
        <dbReference type="ChEBI" id="CHEBI:35235"/>
        <dbReference type="ChEBI" id="CHEBI:37563"/>
        <dbReference type="ChEBI" id="CHEBI:59458"/>
        <dbReference type="ChEBI" id="CHEBI:60377"/>
        <dbReference type="EC" id="6.3.2.5"/>
    </reaction>
</comment>
<keyword evidence="1 3" id="KW-0210">Decarboxylase</keyword>
<evidence type="ECO:0000313" key="7">
    <source>
        <dbReference type="EMBL" id="SMC47456.1"/>
    </source>
</evidence>
<evidence type="ECO:0000256" key="2">
    <source>
        <dbReference type="ARBA" id="ARBA00023239"/>
    </source>
</evidence>
<keyword evidence="3" id="KW-0460">Magnesium</keyword>
<dbReference type="InterPro" id="IPR035929">
    <property type="entry name" value="CoaB-like_sf"/>
</dbReference>
<evidence type="ECO:0000313" key="8">
    <source>
        <dbReference type="Proteomes" id="UP000192418"/>
    </source>
</evidence>
<dbReference type="SUPFAM" id="SSF52507">
    <property type="entry name" value="Homo-oligomeric flavin-containing Cys decarboxylases, HFCD"/>
    <property type="match status" value="1"/>
</dbReference>
<dbReference type="GO" id="GO:0015941">
    <property type="term" value="P:pantothenate catabolic process"/>
    <property type="evidence" value="ECO:0007669"/>
    <property type="project" value="InterPro"/>
</dbReference>
<dbReference type="GO" id="GO:0071513">
    <property type="term" value="C:phosphopantothenoylcysteine decarboxylase complex"/>
    <property type="evidence" value="ECO:0007669"/>
    <property type="project" value="TreeGrafter"/>
</dbReference>
<dbReference type="RefSeq" id="WP_084066928.1">
    <property type="nucleotide sequence ID" value="NZ_FWXY01000002.1"/>
</dbReference>
<keyword evidence="3 4" id="KW-0436">Ligase</keyword>
<proteinExistence type="inferred from homology"/>
<dbReference type="STRING" id="1121400.SAMN02746065_102277"/>
<sequence length="399" mass="43006">MTNLKDKNILLGVCGGIAAYKSVSLLRLLKKAGAEVRVVMTDSAREFVGETTFRVLSENDVCTGLFNTNEAVVRHIEWASEADAVVIAPATANIIAKMARGLADDALSTMLLAVTAPIMVCPSMNTYMYENRAVQRNLDILEGDGMVILEPGTGELACKTSGAGRLPDPEVIFDRLDKLFVPCDFTGKKILITAGPTREAIDPVRYISNHSSGKMGYAIAEAAEKRGAEVTLVSGPVALLPPLGVETVRVESARDMADAVLGAMDTADIIIKVAAVADYRPADSRDKKIKKKDQTGEDLSINITENPDILRAVGKKKQHRFVAGFAAETNDLVENATLKMDRKNLDMIVANKVGVEGSGFEADTNKVTFLFRDGTRRDVPLMDKSAVAHALLDEIGIRL</sequence>
<keyword evidence="3 4" id="KW-0285">Flavoprotein</keyword>
<comment type="cofactor">
    <cofactor evidence="3">
        <name>FMN</name>
        <dbReference type="ChEBI" id="CHEBI:58210"/>
    </cofactor>
    <text evidence="3">Binds 1 FMN per subunit.</text>
</comment>
<dbReference type="AlphaFoldDB" id="A0A1W1ZGH8"/>
<evidence type="ECO:0000259" key="5">
    <source>
        <dbReference type="Pfam" id="PF02441"/>
    </source>
</evidence>
<feature type="binding site" evidence="3">
    <location>
        <position position="288"/>
    </location>
    <ligand>
        <name>CTP</name>
        <dbReference type="ChEBI" id="CHEBI:37563"/>
    </ligand>
</feature>
<dbReference type="HAMAP" id="MF_02225">
    <property type="entry name" value="CoaBC"/>
    <property type="match status" value="1"/>
</dbReference>
<keyword evidence="3" id="KW-0511">Multifunctional enzyme</keyword>
<feature type="domain" description="Flavoprotein" evidence="5">
    <location>
        <begin position="7"/>
        <end position="177"/>
    </location>
</feature>
<comment type="function">
    <text evidence="4">Catalyzes two steps in the biosynthesis of coenzyme A. In the first step cysteine is conjugated to 4'-phosphopantothenate to form 4-phosphopantothenoylcysteine, in the latter compound is decarboxylated to form 4'-phosphopantotheine.</text>
</comment>
<organism evidence="7 8">
    <name type="scientific">Desulfocicer vacuolatum DSM 3385</name>
    <dbReference type="NCBI Taxonomy" id="1121400"/>
    <lineage>
        <taxon>Bacteria</taxon>
        <taxon>Pseudomonadati</taxon>
        <taxon>Thermodesulfobacteriota</taxon>
        <taxon>Desulfobacteria</taxon>
        <taxon>Desulfobacterales</taxon>
        <taxon>Desulfobacteraceae</taxon>
        <taxon>Desulfocicer</taxon>
    </lineage>
</organism>
<dbReference type="EC" id="4.1.1.36" evidence="3"/>
<dbReference type="Gene3D" id="3.40.50.10300">
    <property type="entry name" value="CoaB-like"/>
    <property type="match status" value="1"/>
</dbReference>
<dbReference type="InterPro" id="IPR003382">
    <property type="entry name" value="Flavoprotein"/>
</dbReference>
<comment type="pathway">
    <text evidence="3 4">Cofactor biosynthesis; coenzyme A biosynthesis; CoA from (R)-pantothenate: step 3/5.</text>
</comment>
<name>A0A1W1ZGH8_9BACT</name>
<comment type="similarity">
    <text evidence="3 4">In the C-terminal section; belongs to the PPC synthetase family.</text>
</comment>
<reference evidence="7 8" key="1">
    <citation type="submission" date="2017-04" db="EMBL/GenBank/DDBJ databases">
        <authorList>
            <person name="Afonso C.L."/>
            <person name="Miller P.J."/>
            <person name="Scott M.A."/>
            <person name="Spackman E."/>
            <person name="Goraichik I."/>
            <person name="Dimitrov K.M."/>
            <person name="Suarez D.L."/>
            <person name="Swayne D.E."/>
        </authorList>
    </citation>
    <scope>NUCLEOTIDE SEQUENCE [LARGE SCALE GENOMIC DNA]</scope>
    <source>
        <strain evidence="7 8">DSM 3385</strain>
    </source>
</reference>
<dbReference type="SUPFAM" id="SSF102645">
    <property type="entry name" value="CoaB-like"/>
    <property type="match status" value="1"/>
</dbReference>
<feature type="region of interest" description="Phosphopantothenate--cysteine ligase" evidence="3">
    <location>
        <begin position="190"/>
        <end position="399"/>
    </location>
</feature>